<dbReference type="AlphaFoldDB" id="A0A449BLD9"/>
<dbReference type="Proteomes" id="UP000290909">
    <property type="component" value="Chromosome"/>
</dbReference>
<dbReference type="PANTHER" id="PTHR45661">
    <property type="entry name" value="SURFACE ANTIGEN"/>
    <property type="match status" value="1"/>
</dbReference>
<keyword evidence="1" id="KW-1133">Transmembrane helix</keyword>
<reference evidence="2 3" key="1">
    <citation type="submission" date="2019-01" db="EMBL/GenBank/DDBJ databases">
        <authorList>
            <consortium name="Pathogen Informatics"/>
        </authorList>
    </citation>
    <scope>NUCLEOTIDE SEQUENCE [LARGE SCALE GENOMIC DNA]</scope>
    <source>
        <strain evidence="2 3">NCTC10172</strain>
    </source>
</reference>
<evidence type="ECO:0000313" key="3">
    <source>
        <dbReference type="Proteomes" id="UP000290909"/>
    </source>
</evidence>
<keyword evidence="3" id="KW-1185">Reference proteome</keyword>
<accession>A0A449BLD9</accession>
<dbReference type="InterPro" id="IPR053139">
    <property type="entry name" value="Surface_bspA-like"/>
</dbReference>
<dbReference type="SUPFAM" id="SSF52058">
    <property type="entry name" value="L domain-like"/>
    <property type="match status" value="1"/>
</dbReference>
<name>A0A449BLD9_9MOLU</name>
<evidence type="ECO:0000256" key="1">
    <source>
        <dbReference type="SAM" id="Phobius"/>
    </source>
</evidence>
<dbReference type="PANTHER" id="PTHR45661:SF3">
    <property type="entry name" value="IG-LIKE DOMAIN-CONTAINING PROTEIN"/>
    <property type="match status" value="1"/>
</dbReference>
<keyword evidence="1" id="KW-0812">Transmembrane</keyword>
<dbReference type="RefSeq" id="WP_035368721.1">
    <property type="nucleotide sequence ID" value="NZ_LR215050.1"/>
</dbReference>
<dbReference type="Pfam" id="PF13306">
    <property type="entry name" value="LRR_5"/>
    <property type="match status" value="1"/>
</dbReference>
<gene>
    <name evidence="2" type="ORF">NCTC10172_01319</name>
</gene>
<feature type="transmembrane region" description="Helical" evidence="1">
    <location>
        <begin position="7"/>
        <end position="29"/>
    </location>
</feature>
<organism evidence="2 3">
    <name type="scientific">Acholeplasma hippikon</name>
    <dbReference type="NCBI Taxonomy" id="264636"/>
    <lineage>
        <taxon>Bacteria</taxon>
        <taxon>Bacillati</taxon>
        <taxon>Mycoplasmatota</taxon>
        <taxon>Mollicutes</taxon>
        <taxon>Acholeplasmatales</taxon>
        <taxon>Acholeplasmataceae</taxon>
        <taxon>Acholeplasma</taxon>
    </lineage>
</organism>
<sequence>MRYLTNTIMLFILLIISSISLTYSVILLFEGLEKNNIISKNESNIPLKATLNGLYFEFDETTDTYVVTGALDEVDVVLIPDMLYGYKVESIKGFAFYQNQKIETIFFGANVKEIGESAFFEAKNLTYIYNMDHVEVIEAYAFYNDNSLITPLDFYDIRYIGESAFSGVENISQLSFHLNEENLKELYIGHYAFHRTFKLSNEVVLYEKTFELTTFELSNIKIEEIKIYDVIR</sequence>
<dbReference type="STRING" id="1408416.GCA_000702765_00482"/>
<dbReference type="EMBL" id="LR215050">
    <property type="protein sequence ID" value="VEU83244.1"/>
    <property type="molecule type" value="Genomic_DNA"/>
</dbReference>
<proteinExistence type="predicted"/>
<dbReference type="KEGG" id="ahk:NCTC10172_01319"/>
<keyword evidence="1" id="KW-0472">Membrane</keyword>
<dbReference type="InterPro" id="IPR026906">
    <property type="entry name" value="LRR_5"/>
</dbReference>
<protein>
    <submittedName>
        <fullName evidence="2">Uncharacterized protein</fullName>
    </submittedName>
</protein>
<dbReference type="InterPro" id="IPR032675">
    <property type="entry name" value="LRR_dom_sf"/>
</dbReference>
<dbReference type="Gene3D" id="3.80.10.10">
    <property type="entry name" value="Ribonuclease Inhibitor"/>
    <property type="match status" value="1"/>
</dbReference>
<evidence type="ECO:0000313" key="2">
    <source>
        <dbReference type="EMBL" id="VEU83244.1"/>
    </source>
</evidence>